<evidence type="ECO:0000313" key="3">
    <source>
        <dbReference type="Proteomes" id="UP000712600"/>
    </source>
</evidence>
<proteinExistence type="predicted"/>
<name>A0A8S9RGG0_BRACR</name>
<feature type="region of interest" description="Disordered" evidence="1">
    <location>
        <begin position="41"/>
        <end position="93"/>
    </location>
</feature>
<evidence type="ECO:0000256" key="1">
    <source>
        <dbReference type="SAM" id="MobiDB-lite"/>
    </source>
</evidence>
<sequence>MNKQIEDFSFITNLTNRIRKELGGEIAELKAILEKYFANTPPPSAQHEGSSGLTLAYKSNKPDPPDHLRREQITTRTPQLNPETNPNPPLPNGFSSRLTKLGFPMFDGSVLREWIYRCEHELYDDPLSELVRLKPGSGPIDVYLEKFDCAMNRLTLAAGHALSIFITNMNQHLALHVRQFNVTTVPAAARIAKLHELSLQHTSVKTSQTSINYSQKQNFSPFNKNQNQAPTYTAPAFNTKPLLPNTQHKRLTFEEMQERKRKGVCMFCEEPFTPGYQLKHKRSQILYLEADQGDISENDDEEEPAACIELENQNDKIPTISSNQYLRTELGHQTNYRINRDEQTDRRFRLSQNQQTEGIRKELGGEIAELKAILEKYFANTPPPSAQHEGSSGLKVAYKSNKPDPPDHLRREQSTTKTPQLNPETNPNPPFPNGLSSRLTKIGFPMFDGSVLREWVYRCEQFF</sequence>
<dbReference type="EMBL" id="QGKX02000095">
    <property type="protein sequence ID" value="KAF3571791.1"/>
    <property type="molecule type" value="Genomic_DNA"/>
</dbReference>
<protein>
    <recommendedName>
        <fullName evidence="4">Retrotransposon gag domain-containing protein</fullName>
    </recommendedName>
</protein>
<evidence type="ECO:0000313" key="2">
    <source>
        <dbReference type="EMBL" id="KAF3571791.1"/>
    </source>
</evidence>
<feature type="region of interest" description="Disordered" evidence="1">
    <location>
        <begin position="381"/>
        <end position="437"/>
    </location>
</feature>
<feature type="compositionally biased region" description="Basic and acidic residues" evidence="1">
    <location>
        <begin position="60"/>
        <end position="73"/>
    </location>
</feature>
<feature type="compositionally biased region" description="Basic and acidic residues" evidence="1">
    <location>
        <begin position="401"/>
        <end position="414"/>
    </location>
</feature>
<dbReference type="Proteomes" id="UP000712600">
    <property type="component" value="Unassembled WGS sequence"/>
</dbReference>
<organism evidence="2 3">
    <name type="scientific">Brassica cretica</name>
    <name type="common">Mustard</name>
    <dbReference type="NCBI Taxonomy" id="69181"/>
    <lineage>
        <taxon>Eukaryota</taxon>
        <taxon>Viridiplantae</taxon>
        <taxon>Streptophyta</taxon>
        <taxon>Embryophyta</taxon>
        <taxon>Tracheophyta</taxon>
        <taxon>Spermatophyta</taxon>
        <taxon>Magnoliopsida</taxon>
        <taxon>eudicotyledons</taxon>
        <taxon>Gunneridae</taxon>
        <taxon>Pentapetalae</taxon>
        <taxon>rosids</taxon>
        <taxon>malvids</taxon>
        <taxon>Brassicales</taxon>
        <taxon>Brassicaceae</taxon>
        <taxon>Brassiceae</taxon>
        <taxon>Brassica</taxon>
    </lineage>
</organism>
<accession>A0A8S9RGG0</accession>
<reference evidence="2" key="1">
    <citation type="submission" date="2019-12" db="EMBL/GenBank/DDBJ databases">
        <title>Genome sequencing and annotation of Brassica cretica.</title>
        <authorList>
            <person name="Studholme D.J."/>
            <person name="Sarris P."/>
        </authorList>
    </citation>
    <scope>NUCLEOTIDE SEQUENCE</scope>
    <source>
        <strain evidence="2">PFS-109/04</strain>
        <tissue evidence="2">Leaf</tissue>
    </source>
</reference>
<evidence type="ECO:0008006" key="4">
    <source>
        <dbReference type="Google" id="ProtNLM"/>
    </source>
</evidence>
<gene>
    <name evidence="2" type="ORF">F2Q69_00058731</name>
</gene>
<dbReference type="AlphaFoldDB" id="A0A8S9RGG0"/>
<comment type="caution">
    <text evidence="2">The sequence shown here is derived from an EMBL/GenBank/DDBJ whole genome shotgun (WGS) entry which is preliminary data.</text>
</comment>